<sequence length="70" mass="8621">MEVYTTIWDYSRDFIQQFGIIAEILRKMLYFMQDFLRQPILYFPILTLNFSIHHFILYSFTSNITSDIHY</sequence>
<evidence type="ECO:0000256" key="1">
    <source>
        <dbReference type="SAM" id="Phobius"/>
    </source>
</evidence>
<keyword evidence="3" id="KW-1185">Reference proteome</keyword>
<dbReference type="Proteomes" id="UP000029518">
    <property type="component" value="Chromosome"/>
</dbReference>
<feature type="transmembrane region" description="Helical" evidence="1">
    <location>
        <begin position="40"/>
        <end position="60"/>
    </location>
</feature>
<keyword evidence="1" id="KW-0472">Membrane</keyword>
<proteinExistence type="predicted"/>
<keyword evidence="1" id="KW-0812">Transmembrane</keyword>
<dbReference type="EMBL" id="CP009285">
    <property type="protein sequence ID" value="AIQ57366.1"/>
    <property type="molecule type" value="Genomic_DNA"/>
</dbReference>
<name>A0A089L793_PAEBO</name>
<evidence type="ECO:0000313" key="2">
    <source>
        <dbReference type="EMBL" id="AIQ57366.1"/>
    </source>
</evidence>
<protein>
    <submittedName>
        <fullName evidence="2">Uncharacterized protein</fullName>
    </submittedName>
</protein>
<keyword evidence="1" id="KW-1133">Transmembrane helix</keyword>
<dbReference type="AlphaFoldDB" id="A0A089L793"/>
<dbReference type="HOGENOM" id="CLU_2754040_0_0_9"/>
<accession>A0A089L793</accession>
<dbReference type="KEGG" id="pbd:PBOR_10840"/>
<organism evidence="2 3">
    <name type="scientific">Paenibacillus borealis</name>
    <dbReference type="NCBI Taxonomy" id="160799"/>
    <lineage>
        <taxon>Bacteria</taxon>
        <taxon>Bacillati</taxon>
        <taxon>Bacillota</taxon>
        <taxon>Bacilli</taxon>
        <taxon>Bacillales</taxon>
        <taxon>Paenibacillaceae</taxon>
        <taxon>Paenibacillus</taxon>
    </lineage>
</organism>
<evidence type="ECO:0000313" key="3">
    <source>
        <dbReference type="Proteomes" id="UP000029518"/>
    </source>
</evidence>
<reference evidence="2" key="1">
    <citation type="submission" date="2014-08" db="EMBL/GenBank/DDBJ databases">
        <title>Comparative genomics of the Paenibacillus odorifer group.</title>
        <authorList>
            <person name="den Bakker H.C."/>
            <person name="Tsai Y.-C.Y.-C."/>
            <person name="Martin N."/>
            <person name="Korlach J."/>
            <person name="Wiedmann M."/>
        </authorList>
    </citation>
    <scope>NUCLEOTIDE SEQUENCE [LARGE SCALE GENOMIC DNA]</scope>
    <source>
        <strain evidence="2">DSM 13188</strain>
    </source>
</reference>
<gene>
    <name evidence="2" type="ORF">PBOR_10840</name>
</gene>